<dbReference type="EMBL" id="CADCTO010000198">
    <property type="protein sequence ID" value="CAA9243560.1"/>
    <property type="molecule type" value="Genomic_DNA"/>
</dbReference>
<keyword evidence="2 5" id="KW-0808">Transferase</keyword>
<dbReference type="InterPro" id="IPR050320">
    <property type="entry name" value="N5-glutamine_MTase"/>
</dbReference>
<dbReference type="InterPro" id="IPR007848">
    <property type="entry name" value="Small_mtfrase_dom"/>
</dbReference>
<evidence type="ECO:0000256" key="3">
    <source>
        <dbReference type="ARBA" id="ARBA00022691"/>
    </source>
</evidence>
<dbReference type="InterPro" id="IPR004556">
    <property type="entry name" value="HemK-like"/>
</dbReference>
<feature type="binding site" evidence="5">
    <location>
        <position position="194"/>
    </location>
    <ligand>
        <name>S-adenosyl-L-methionine</name>
        <dbReference type="ChEBI" id="CHEBI:59789"/>
    </ligand>
</feature>
<sequence length="288" mass="30685">MTSCCSLSHLLLAATRRLEAAGIPADEARAEARLLLQAALGLSREQMYLRPDADVDQAGAARFDSLVARRGRREPLAYITGTRAFYGLDFTVSPAVLIPRPETELLVEAALRHLEGVETPRIADVGTGSGCIAIALAAHLPRARAWASDISPEALEVARANAERHGVAGRVTLAEGDRLKPLAASAPFDTILSNPPYIGEREVDALMPEVRDWEPRVALTPGDDALAFYRHLANEAPPLLAAGGLLAVEVGQGQAEAVAALWTEADLKEVNILPDYAGIGRVVRGIAR</sequence>
<keyword evidence="3 5" id="KW-0949">S-adenosyl-L-methionine</keyword>
<dbReference type="GO" id="GO:0032259">
    <property type="term" value="P:methylation"/>
    <property type="evidence" value="ECO:0007669"/>
    <property type="project" value="UniProtKB-KW"/>
</dbReference>
<organism evidence="8">
    <name type="scientific">uncultured Armatimonadetes bacterium</name>
    <dbReference type="NCBI Taxonomy" id="157466"/>
    <lineage>
        <taxon>Bacteria</taxon>
        <taxon>Bacillati</taxon>
        <taxon>Armatimonadota</taxon>
        <taxon>environmental samples</taxon>
    </lineage>
</organism>
<evidence type="ECO:0000256" key="4">
    <source>
        <dbReference type="ARBA" id="ARBA00048391"/>
    </source>
</evidence>
<dbReference type="InterPro" id="IPR040758">
    <property type="entry name" value="PrmC_N"/>
</dbReference>
<dbReference type="PROSITE" id="PS00092">
    <property type="entry name" value="N6_MTASE"/>
    <property type="match status" value="1"/>
</dbReference>
<feature type="binding site" evidence="5">
    <location>
        <begin position="126"/>
        <end position="130"/>
    </location>
    <ligand>
        <name>S-adenosyl-L-methionine</name>
        <dbReference type="ChEBI" id="CHEBI:59789"/>
    </ligand>
</feature>
<feature type="binding site" evidence="5">
    <location>
        <begin position="194"/>
        <end position="197"/>
    </location>
    <ligand>
        <name>substrate</name>
    </ligand>
</feature>
<dbReference type="Pfam" id="PF17827">
    <property type="entry name" value="PrmC_N"/>
    <property type="match status" value="1"/>
</dbReference>
<dbReference type="PANTHER" id="PTHR18895:SF74">
    <property type="entry name" value="MTRF1L RELEASE FACTOR GLUTAMINE METHYLTRANSFERASE"/>
    <property type="match status" value="1"/>
</dbReference>
<dbReference type="Gene3D" id="1.10.8.10">
    <property type="entry name" value="DNA helicase RuvA subunit, C-terminal domain"/>
    <property type="match status" value="1"/>
</dbReference>
<dbReference type="NCBIfam" id="TIGR00536">
    <property type="entry name" value="hemK_fam"/>
    <property type="match status" value="1"/>
</dbReference>
<dbReference type="HAMAP" id="MF_02126">
    <property type="entry name" value="RF_methyltr_PrmC"/>
    <property type="match status" value="1"/>
</dbReference>
<dbReference type="Pfam" id="PF05175">
    <property type="entry name" value="MTS"/>
    <property type="match status" value="1"/>
</dbReference>
<dbReference type="Gene3D" id="3.40.50.150">
    <property type="entry name" value="Vaccinia Virus protein VP39"/>
    <property type="match status" value="1"/>
</dbReference>
<feature type="domain" description="Release factor glutamine methyltransferase N-terminal" evidence="7">
    <location>
        <begin position="10"/>
        <end position="81"/>
    </location>
</feature>
<dbReference type="InterPro" id="IPR029063">
    <property type="entry name" value="SAM-dependent_MTases_sf"/>
</dbReference>
<comment type="catalytic activity">
    <reaction evidence="4 5">
        <text>L-glutaminyl-[peptide chain release factor] + S-adenosyl-L-methionine = N(5)-methyl-L-glutaminyl-[peptide chain release factor] + S-adenosyl-L-homocysteine + H(+)</text>
        <dbReference type="Rhea" id="RHEA:42896"/>
        <dbReference type="Rhea" id="RHEA-COMP:10271"/>
        <dbReference type="Rhea" id="RHEA-COMP:10272"/>
        <dbReference type="ChEBI" id="CHEBI:15378"/>
        <dbReference type="ChEBI" id="CHEBI:30011"/>
        <dbReference type="ChEBI" id="CHEBI:57856"/>
        <dbReference type="ChEBI" id="CHEBI:59789"/>
        <dbReference type="ChEBI" id="CHEBI:61891"/>
        <dbReference type="EC" id="2.1.1.297"/>
    </reaction>
</comment>
<feature type="binding site" evidence="5">
    <location>
        <position position="149"/>
    </location>
    <ligand>
        <name>S-adenosyl-L-methionine</name>
        <dbReference type="ChEBI" id="CHEBI:59789"/>
    </ligand>
</feature>
<evidence type="ECO:0000259" key="6">
    <source>
        <dbReference type="Pfam" id="PF05175"/>
    </source>
</evidence>
<evidence type="ECO:0000313" key="8">
    <source>
        <dbReference type="EMBL" id="CAA9243560.1"/>
    </source>
</evidence>
<dbReference type="GO" id="GO:0003676">
    <property type="term" value="F:nucleic acid binding"/>
    <property type="evidence" value="ECO:0007669"/>
    <property type="project" value="InterPro"/>
</dbReference>
<name>A0A6J4I6C2_9BACT</name>
<gene>
    <name evidence="5" type="primary">prmC</name>
    <name evidence="8" type="ORF">AVDCRST_MAG63-1649</name>
</gene>
<evidence type="ECO:0000256" key="2">
    <source>
        <dbReference type="ARBA" id="ARBA00022679"/>
    </source>
</evidence>
<feature type="domain" description="Methyltransferase small" evidence="6">
    <location>
        <begin position="111"/>
        <end position="202"/>
    </location>
</feature>
<evidence type="ECO:0000259" key="7">
    <source>
        <dbReference type="Pfam" id="PF17827"/>
    </source>
</evidence>
<reference evidence="8" key="1">
    <citation type="submission" date="2020-02" db="EMBL/GenBank/DDBJ databases">
        <authorList>
            <person name="Meier V. D."/>
        </authorList>
    </citation>
    <scope>NUCLEOTIDE SEQUENCE</scope>
    <source>
        <strain evidence="8">AVDCRST_MAG63</strain>
    </source>
</reference>
<dbReference type="CDD" id="cd02440">
    <property type="entry name" value="AdoMet_MTases"/>
    <property type="match status" value="1"/>
</dbReference>
<comment type="similarity">
    <text evidence="5">Belongs to the protein N5-glutamine methyltransferase family. PrmC subfamily.</text>
</comment>
<dbReference type="InterPro" id="IPR019874">
    <property type="entry name" value="RF_methyltr_PrmC"/>
</dbReference>
<proteinExistence type="inferred from homology"/>
<dbReference type="EC" id="2.1.1.297" evidence="5"/>
<dbReference type="PANTHER" id="PTHR18895">
    <property type="entry name" value="HEMK METHYLTRANSFERASE"/>
    <property type="match status" value="1"/>
</dbReference>
<keyword evidence="1 5" id="KW-0489">Methyltransferase</keyword>
<protein>
    <recommendedName>
        <fullName evidence="5">Release factor glutamine methyltransferase</fullName>
        <shortName evidence="5">RF MTase</shortName>
        <ecNumber evidence="5">2.1.1.297</ecNumber>
    </recommendedName>
    <alternativeName>
        <fullName evidence="5">N5-glutamine methyltransferase PrmC</fullName>
    </alternativeName>
    <alternativeName>
        <fullName evidence="5">Protein-(glutamine-N5) MTase PrmC</fullName>
    </alternativeName>
    <alternativeName>
        <fullName evidence="5">Protein-glutamine N-methyltransferase PrmC</fullName>
    </alternativeName>
</protein>
<dbReference type="GO" id="GO:0102559">
    <property type="term" value="F:peptide chain release factor N(5)-glutamine methyltransferase activity"/>
    <property type="evidence" value="ECO:0007669"/>
    <property type="project" value="UniProtKB-EC"/>
</dbReference>
<comment type="function">
    <text evidence="5">Methylates the class 1 translation termination release factors RF1/PrfA and RF2/PrfB on the glutamine residue of the universally conserved GGQ motif.</text>
</comment>
<dbReference type="NCBIfam" id="TIGR03534">
    <property type="entry name" value="RF_mod_PrmC"/>
    <property type="match status" value="1"/>
</dbReference>
<dbReference type="InterPro" id="IPR002052">
    <property type="entry name" value="DNA_methylase_N6_adenine_CS"/>
</dbReference>
<dbReference type="AlphaFoldDB" id="A0A6J4I6C2"/>
<evidence type="ECO:0000256" key="1">
    <source>
        <dbReference type="ARBA" id="ARBA00022603"/>
    </source>
</evidence>
<evidence type="ECO:0000256" key="5">
    <source>
        <dbReference type="HAMAP-Rule" id="MF_02126"/>
    </source>
</evidence>
<accession>A0A6J4I6C2</accession>
<dbReference type="SUPFAM" id="SSF53335">
    <property type="entry name" value="S-adenosyl-L-methionine-dependent methyltransferases"/>
    <property type="match status" value="1"/>
</dbReference>
<comment type="caution">
    <text evidence="5">Lacks conserved residue(s) required for the propagation of feature annotation.</text>
</comment>